<keyword evidence="4" id="KW-1185">Reference proteome</keyword>
<evidence type="ECO:0000256" key="2">
    <source>
        <dbReference type="SAM" id="Phobius"/>
    </source>
</evidence>
<reference evidence="4" key="1">
    <citation type="submission" date="2013-09" db="EMBL/GenBank/DDBJ databases">
        <title>Corchorus olitorius genome sequencing.</title>
        <authorList>
            <person name="Alam M."/>
            <person name="Haque M.S."/>
            <person name="Islam M.S."/>
            <person name="Emdad E.M."/>
            <person name="Islam M.M."/>
            <person name="Ahmed B."/>
            <person name="Halim A."/>
            <person name="Hossen Q.M.M."/>
            <person name="Hossain M.Z."/>
            <person name="Ahmed R."/>
            <person name="Khan M.M."/>
            <person name="Islam R."/>
            <person name="Rashid M.M."/>
            <person name="Khan S.A."/>
            <person name="Rahman M.S."/>
            <person name="Alam M."/>
            <person name="Yahiya A.S."/>
            <person name="Khan M.S."/>
            <person name="Azam M.S."/>
            <person name="Haque T."/>
            <person name="Lashkar M.Z.H."/>
            <person name="Akhand A.I."/>
            <person name="Morshed G."/>
            <person name="Roy S."/>
            <person name="Uddin K.S."/>
            <person name="Rabeya T."/>
            <person name="Hossain A.S."/>
            <person name="Chowdhury A."/>
            <person name="Snigdha A.R."/>
            <person name="Mortoza M.S."/>
            <person name="Matin S.A."/>
            <person name="Hoque S.M.E."/>
            <person name="Islam M.K."/>
            <person name="Roy D.K."/>
            <person name="Haider R."/>
            <person name="Moosa M.M."/>
            <person name="Elias S.M."/>
            <person name="Hasan A.M."/>
            <person name="Jahan S."/>
            <person name="Shafiuddin M."/>
            <person name="Mahmood N."/>
            <person name="Shommy N.S."/>
        </authorList>
    </citation>
    <scope>NUCLEOTIDE SEQUENCE [LARGE SCALE GENOMIC DNA]</scope>
    <source>
        <strain evidence="4">cv. O-4</strain>
    </source>
</reference>
<evidence type="ECO:0000256" key="1">
    <source>
        <dbReference type="SAM" id="MobiDB-lite"/>
    </source>
</evidence>
<evidence type="ECO:0000313" key="3">
    <source>
        <dbReference type="EMBL" id="OMP11554.1"/>
    </source>
</evidence>
<dbReference type="Proteomes" id="UP000187203">
    <property type="component" value="Unassembled WGS sequence"/>
</dbReference>
<keyword evidence="2" id="KW-0812">Transmembrane</keyword>
<feature type="region of interest" description="Disordered" evidence="1">
    <location>
        <begin position="35"/>
        <end position="74"/>
    </location>
</feature>
<keyword evidence="2" id="KW-0472">Membrane</keyword>
<dbReference type="AlphaFoldDB" id="A0A1R3KWR5"/>
<accession>A0A1R3KWR5</accession>
<sequence>MAKILTINQPPFTSLHILCCFLLVSLLFISGTRTLTQEGSGGSKGQSPGSRPKHAPSKGQYTPPATSTGTSRPFVADCSRGTPYRNCLPRPKPSIPAECDTYKRNCYRAL</sequence>
<evidence type="ECO:0000313" key="4">
    <source>
        <dbReference type="Proteomes" id="UP000187203"/>
    </source>
</evidence>
<gene>
    <name evidence="3" type="ORF">COLO4_03765</name>
</gene>
<dbReference type="EMBL" id="AWUE01010560">
    <property type="protein sequence ID" value="OMP11554.1"/>
    <property type="molecule type" value="Genomic_DNA"/>
</dbReference>
<feature type="compositionally biased region" description="Polar residues" evidence="1">
    <location>
        <begin position="59"/>
        <end position="71"/>
    </location>
</feature>
<comment type="caution">
    <text evidence="3">The sequence shown here is derived from an EMBL/GenBank/DDBJ whole genome shotgun (WGS) entry which is preliminary data.</text>
</comment>
<keyword evidence="2" id="KW-1133">Transmembrane helix</keyword>
<name>A0A1R3KWR5_9ROSI</name>
<protein>
    <recommendedName>
        <fullName evidence="5">Rapid ALkalinization Factor</fullName>
    </recommendedName>
</protein>
<feature type="transmembrane region" description="Helical" evidence="2">
    <location>
        <begin position="12"/>
        <end position="29"/>
    </location>
</feature>
<organism evidence="3 4">
    <name type="scientific">Corchorus olitorius</name>
    <dbReference type="NCBI Taxonomy" id="93759"/>
    <lineage>
        <taxon>Eukaryota</taxon>
        <taxon>Viridiplantae</taxon>
        <taxon>Streptophyta</taxon>
        <taxon>Embryophyta</taxon>
        <taxon>Tracheophyta</taxon>
        <taxon>Spermatophyta</taxon>
        <taxon>Magnoliopsida</taxon>
        <taxon>eudicotyledons</taxon>
        <taxon>Gunneridae</taxon>
        <taxon>Pentapetalae</taxon>
        <taxon>rosids</taxon>
        <taxon>malvids</taxon>
        <taxon>Malvales</taxon>
        <taxon>Malvaceae</taxon>
        <taxon>Grewioideae</taxon>
        <taxon>Apeibeae</taxon>
        <taxon>Corchorus</taxon>
    </lineage>
</organism>
<evidence type="ECO:0008006" key="5">
    <source>
        <dbReference type="Google" id="ProtNLM"/>
    </source>
</evidence>
<proteinExistence type="predicted"/>